<organism evidence="16 17">
    <name type="scientific">Oncorhynchus kisutch</name>
    <name type="common">Coho salmon</name>
    <name type="synonym">Salmo kisutch</name>
    <dbReference type="NCBI Taxonomy" id="8019"/>
    <lineage>
        <taxon>Eukaryota</taxon>
        <taxon>Metazoa</taxon>
        <taxon>Chordata</taxon>
        <taxon>Craniata</taxon>
        <taxon>Vertebrata</taxon>
        <taxon>Euteleostomi</taxon>
        <taxon>Actinopterygii</taxon>
        <taxon>Neopterygii</taxon>
        <taxon>Teleostei</taxon>
        <taxon>Protacanthopterygii</taxon>
        <taxon>Salmoniformes</taxon>
        <taxon>Salmonidae</taxon>
        <taxon>Salmoninae</taxon>
        <taxon>Oncorhynchus</taxon>
    </lineage>
</organism>
<feature type="disulfide bond" evidence="10">
    <location>
        <begin position="1949"/>
        <end position="1958"/>
    </location>
</feature>
<dbReference type="Ensembl" id="ENSOKIT00005002311.1">
    <property type="protein sequence ID" value="ENSOKIP00005002190.1"/>
    <property type="gene ID" value="ENSOKIG00005001022.1"/>
</dbReference>
<feature type="domain" description="EGF-like" evidence="13">
    <location>
        <begin position="114"/>
        <end position="146"/>
    </location>
</feature>
<dbReference type="GO" id="GO:0007155">
    <property type="term" value="P:cell adhesion"/>
    <property type="evidence" value="ECO:0007669"/>
    <property type="project" value="InterPro"/>
</dbReference>
<evidence type="ECO:0000256" key="9">
    <source>
        <dbReference type="ARBA" id="ARBA00023292"/>
    </source>
</evidence>
<feature type="transmembrane region" description="Helical" evidence="12">
    <location>
        <begin position="2395"/>
        <end position="2417"/>
    </location>
</feature>
<evidence type="ECO:0000259" key="14">
    <source>
        <dbReference type="PROSITE" id="PS50213"/>
    </source>
</evidence>
<feature type="domain" description="FAS1" evidence="14">
    <location>
        <begin position="1075"/>
        <end position="1202"/>
    </location>
</feature>
<dbReference type="GO" id="GO:0005540">
    <property type="term" value="F:hyaluronic acid binding"/>
    <property type="evidence" value="ECO:0007669"/>
    <property type="project" value="InterPro"/>
</dbReference>
<dbReference type="InterPro" id="IPR000782">
    <property type="entry name" value="FAS1_domain"/>
</dbReference>
<dbReference type="Proteomes" id="UP000694557">
    <property type="component" value="Unassembled WGS sequence"/>
</dbReference>
<evidence type="ECO:0000256" key="7">
    <source>
        <dbReference type="ARBA" id="ARBA00023170"/>
    </source>
</evidence>
<dbReference type="CDD" id="cd00055">
    <property type="entry name" value="EGF_Lam"/>
    <property type="match status" value="1"/>
</dbReference>
<dbReference type="PROSITE" id="PS50026">
    <property type="entry name" value="EGF_3"/>
    <property type="match status" value="12"/>
</dbReference>
<feature type="domain" description="FAS1" evidence="14">
    <location>
        <begin position="1543"/>
        <end position="1620"/>
    </location>
</feature>
<evidence type="ECO:0000256" key="1">
    <source>
        <dbReference type="ARBA" id="ARBA00004479"/>
    </source>
</evidence>
<keyword evidence="2 10" id="KW-0245">EGF-like domain</keyword>
<feature type="domain" description="EGF-like" evidence="13">
    <location>
        <begin position="1999"/>
        <end position="2039"/>
    </location>
</feature>
<feature type="disulfide bond" evidence="10">
    <location>
        <begin position="136"/>
        <end position="145"/>
    </location>
</feature>
<feature type="domain" description="FAS1" evidence="14">
    <location>
        <begin position="928"/>
        <end position="1064"/>
    </location>
</feature>
<feature type="disulfide bond" evidence="10">
    <location>
        <begin position="1302"/>
        <end position="1311"/>
    </location>
</feature>
<dbReference type="GO" id="GO:1901492">
    <property type="term" value="P:positive regulation of lymphangiogenesis"/>
    <property type="evidence" value="ECO:0007669"/>
    <property type="project" value="Ensembl"/>
</dbReference>
<evidence type="ECO:0000256" key="11">
    <source>
        <dbReference type="PROSITE-ProRule" id="PRU00323"/>
    </source>
</evidence>
<evidence type="ECO:0000256" key="10">
    <source>
        <dbReference type="PROSITE-ProRule" id="PRU00076"/>
    </source>
</evidence>
<keyword evidence="3 12" id="KW-0812">Transmembrane</keyword>
<feature type="transmembrane region" description="Helical" evidence="12">
    <location>
        <begin position="1791"/>
        <end position="1810"/>
    </location>
</feature>
<dbReference type="InterPro" id="IPR036378">
    <property type="entry name" value="FAS1_dom_sf"/>
</dbReference>
<feature type="domain" description="FAS1" evidence="14">
    <location>
        <begin position="498"/>
        <end position="624"/>
    </location>
</feature>
<keyword evidence="9" id="KW-0424">Laminin EGF-like domain</keyword>
<feature type="domain" description="FAS1" evidence="14">
    <location>
        <begin position="2229"/>
        <end position="2371"/>
    </location>
</feature>
<dbReference type="FunFam" id="2.30.180.10:FF:000005">
    <property type="entry name" value="Stabilin 2"/>
    <property type="match status" value="1"/>
</dbReference>
<evidence type="ECO:0000259" key="13">
    <source>
        <dbReference type="PROSITE" id="PS50026"/>
    </source>
</evidence>
<dbReference type="PROSITE" id="PS50213">
    <property type="entry name" value="FAS1"/>
    <property type="match status" value="7"/>
</dbReference>
<evidence type="ECO:0000256" key="2">
    <source>
        <dbReference type="ARBA" id="ARBA00022536"/>
    </source>
</evidence>
<evidence type="ECO:0000313" key="17">
    <source>
        <dbReference type="Proteomes" id="UP000694557"/>
    </source>
</evidence>
<evidence type="ECO:0000256" key="6">
    <source>
        <dbReference type="ARBA" id="ARBA00023157"/>
    </source>
</evidence>
<dbReference type="Gene3D" id="3.10.100.10">
    <property type="entry name" value="Mannose-Binding Protein A, subunit A"/>
    <property type="match status" value="1"/>
</dbReference>
<evidence type="ECO:0000256" key="5">
    <source>
        <dbReference type="ARBA" id="ARBA00023136"/>
    </source>
</evidence>
<name>A0A8C7CCR2_ONCKI</name>
<dbReference type="InterPro" id="IPR002049">
    <property type="entry name" value="LE_dom"/>
</dbReference>
<keyword evidence="17" id="KW-1185">Reference proteome</keyword>
<feature type="domain" description="EGF-like" evidence="13">
    <location>
        <begin position="904"/>
        <end position="944"/>
    </location>
</feature>
<dbReference type="GO" id="GO:0034383">
    <property type="term" value="P:low-density lipoprotein particle clearance"/>
    <property type="evidence" value="ECO:0007669"/>
    <property type="project" value="Ensembl"/>
</dbReference>
<reference evidence="16" key="1">
    <citation type="submission" date="2025-08" db="UniProtKB">
        <authorList>
            <consortium name="Ensembl"/>
        </authorList>
    </citation>
    <scope>IDENTIFICATION</scope>
</reference>
<dbReference type="GO" id="GO:0005044">
    <property type="term" value="F:scavenger receptor activity"/>
    <property type="evidence" value="ECO:0007669"/>
    <property type="project" value="Ensembl"/>
</dbReference>
<dbReference type="GO" id="GO:0042632">
    <property type="term" value="P:cholesterol homeostasis"/>
    <property type="evidence" value="ECO:0007669"/>
    <property type="project" value="Ensembl"/>
</dbReference>
<accession>A0A8C7CCR2</accession>
<dbReference type="SUPFAM" id="SSF82153">
    <property type="entry name" value="FAS1 domain"/>
    <property type="match status" value="7"/>
</dbReference>
<feature type="domain" description="FAS1" evidence="14">
    <location>
        <begin position="1633"/>
        <end position="1769"/>
    </location>
</feature>
<feature type="domain" description="EGF-like" evidence="13">
    <location>
        <begin position="1280"/>
        <end position="1312"/>
    </location>
</feature>
<comment type="caution">
    <text evidence="10">Lacks conserved residue(s) required for the propagation of feature annotation.</text>
</comment>
<feature type="domain" description="EGF-like" evidence="13">
    <location>
        <begin position="1390"/>
        <end position="1431"/>
    </location>
</feature>
<reference evidence="16" key="2">
    <citation type="submission" date="2025-09" db="UniProtKB">
        <authorList>
            <consortium name="Ensembl"/>
        </authorList>
    </citation>
    <scope>IDENTIFICATION</scope>
</reference>
<dbReference type="GO" id="GO:0150024">
    <property type="term" value="P:oxidised low-density lipoprotein particle clearance"/>
    <property type="evidence" value="ECO:0007669"/>
    <property type="project" value="Ensembl"/>
</dbReference>
<dbReference type="Pfam" id="PF02469">
    <property type="entry name" value="Fasciclin"/>
    <property type="match status" value="6"/>
</dbReference>
<dbReference type="GO" id="GO:0090118">
    <property type="term" value="P:receptor-mediated endocytosis involved in cholesterol transport"/>
    <property type="evidence" value="ECO:0007669"/>
    <property type="project" value="Ensembl"/>
</dbReference>
<dbReference type="SMART" id="SM00445">
    <property type="entry name" value="LINK"/>
    <property type="match status" value="1"/>
</dbReference>
<dbReference type="SMART" id="SM00554">
    <property type="entry name" value="FAS1"/>
    <property type="match status" value="7"/>
</dbReference>
<protein>
    <submittedName>
        <fullName evidence="16">Stabilin 1</fullName>
    </submittedName>
</protein>
<feature type="disulfide bond" evidence="10">
    <location>
        <begin position="1346"/>
        <end position="1355"/>
    </location>
</feature>
<dbReference type="Gene3D" id="2.170.300.10">
    <property type="entry name" value="Tie2 ligand-binding domain superfamily"/>
    <property type="match status" value="2"/>
</dbReference>
<dbReference type="Gene3D" id="2.30.180.10">
    <property type="entry name" value="FAS1 domain"/>
    <property type="match status" value="7"/>
</dbReference>
<feature type="domain" description="EGF-like" evidence="13">
    <location>
        <begin position="1922"/>
        <end position="1959"/>
    </location>
</feature>
<feature type="domain" description="EGF-like" evidence="13">
    <location>
        <begin position="154"/>
        <end position="191"/>
    </location>
</feature>
<dbReference type="PROSITE" id="PS01241">
    <property type="entry name" value="LINK_1"/>
    <property type="match status" value="1"/>
</dbReference>
<gene>
    <name evidence="16" type="primary">stab1</name>
</gene>
<proteinExistence type="predicted"/>
<keyword evidence="5 12" id="KW-0472">Membrane</keyword>
<dbReference type="Pfam" id="PF12947">
    <property type="entry name" value="EGF_3"/>
    <property type="match status" value="5"/>
</dbReference>
<dbReference type="InterPro" id="IPR056806">
    <property type="entry name" value="EGF_STAB1-2"/>
</dbReference>
<evidence type="ECO:0000256" key="4">
    <source>
        <dbReference type="ARBA" id="ARBA00022989"/>
    </source>
</evidence>
<evidence type="ECO:0000259" key="15">
    <source>
        <dbReference type="PROSITE" id="PS50963"/>
    </source>
</evidence>
<evidence type="ECO:0000313" key="16">
    <source>
        <dbReference type="Ensembl" id="ENSOKIP00005002190.1"/>
    </source>
</evidence>
<dbReference type="PANTHER" id="PTHR24038:SF8">
    <property type="entry name" value="STABILIN-1"/>
    <property type="match status" value="1"/>
</dbReference>
<keyword evidence="7" id="KW-0675">Receptor</keyword>
<dbReference type="SUPFAM" id="SSF56436">
    <property type="entry name" value="C-type lectin-like"/>
    <property type="match status" value="1"/>
</dbReference>
<dbReference type="Gene3D" id="2.10.25.10">
    <property type="entry name" value="Laminin"/>
    <property type="match status" value="8"/>
</dbReference>
<keyword evidence="4 12" id="KW-1133">Transmembrane helix</keyword>
<dbReference type="PROSITE" id="PS50963">
    <property type="entry name" value="LINK_2"/>
    <property type="match status" value="1"/>
</dbReference>
<evidence type="ECO:0000256" key="12">
    <source>
        <dbReference type="SAM" id="Phobius"/>
    </source>
</evidence>
<dbReference type="FunFam" id="2.10.25.10:FF:000040">
    <property type="entry name" value="Stabilin 2"/>
    <property type="match status" value="3"/>
</dbReference>
<dbReference type="InterPro" id="IPR000538">
    <property type="entry name" value="Link_dom"/>
</dbReference>
<feature type="disulfide bond" evidence="10">
    <location>
        <begin position="721"/>
        <end position="730"/>
    </location>
</feature>
<feature type="disulfide bond" evidence="10">
    <location>
        <begin position="1905"/>
        <end position="1914"/>
    </location>
</feature>
<dbReference type="InterPro" id="IPR016187">
    <property type="entry name" value="CTDL_fold"/>
</dbReference>
<feature type="domain" description="EGF-like" evidence="13">
    <location>
        <begin position="693"/>
        <end position="731"/>
    </location>
</feature>
<dbReference type="SMART" id="SM00181">
    <property type="entry name" value="EGF"/>
    <property type="match status" value="21"/>
</dbReference>
<dbReference type="SMART" id="SM00180">
    <property type="entry name" value="EGF_Lam"/>
    <property type="match status" value="3"/>
</dbReference>
<feature type="transmembrane region" description="Helical" evidence="12">
    <location>
        <begin position="1822"/>
        <end position="1840"/>
    </location>
</feature>
<dbReference type="SUPFAM" id="SSF57196">
    <property type="entry name" value="EGF/Laminin"/>
    <property type="match status" value="1"/>
</dbReference>
<evidence type="ECO:0000256" key="3">
    <source>
        <dbReference type="ARBA" id="ARBA00022692"/>
    </source>
</evidence>
<dbReference type="InterPro" id="IPR000742">
    <property type="entry name" value="EGF"/>
</dbReference>
<keyword evidence="6 10" id="KW-1015">Disulfide bond</keyword>
<feature type="disulfide bond" evidence="10">
    <location>
        <begin position="181"/>
        <end position="190"/>
    </location>
</feature>
<feature type="domain" description="EGF-like" evidence="13">
    <location>
        <begin position="2040"/>
        <end position="2082"/>
    </location>
</feature>
<dbReference type="PANTHER" id="PTHR24038">
    <property type="entry name" value="STABILIN"/>
    <property type="match status" value="1"/>
</dbReference>
<feature type="domain" description="EGF-like" evidence="13">
    <location>
        <begin position="1875"/>
        <end position="1915"/>
    </location>
</feature>
<sequence>HVLVFALTCTVNCGTLYRQSSMNRCDETGADQTTTPCTSCAASQTQLCPRGFKKYTTQSMDTNMGQDGCQYSVTIAGKQVALNGCNHQCERTVTMPKCCADFWGPLCLSCPSWNGRTCNWHGTCMDGISGNGSCVCNEGYTGFACQQCSNKNSYGDNCKSECGCVNGECNNGPDGNGECYCQPPYTGPRCEQVSAACKNCSAYSHCKGVAENSVCQCLPGFHKTGDRCSGFCSAKQCDVNADCSWLGGRLFQCQCKAGYKGDGRMCVPINPCDEDNGGCPRNSTVCVYNSPGKSRCDCMHGWEGSTLSSGCTLKNVCNDTTCHPNAGCETGLDGYPRCLCNAQQIGDGYRCYGNLMERIVELDREGTHKGKLSGAILLFVRDCMLTISQQGPFTAFVPLSSFIVPLAGVTDESVCQRYLVRGQYLYKSLDRTDVYTASGLQLRFKPNKQFMLVKSPETLYSVIQQDIPAANGVIHIIDQPIIPRNILPDSPKDEQFADKTIGEILTKDEKYNRFLSLVDNCGTTLPLRGPGPLTVFVPTNDAVDKFRDGRLIYMLFHVSTNTILYTCMLYHVSTTVYCCTVHSEIVQTPSLFQHFGLVLLGGKPLQITNIMASNGVIHMIDGVLVPPSIVPILPKRCDVTENKIIMGPCVRCSYLYESHCPEGSIELSCGALQSPIGPYGAECCSGFYGPECKTCTGGFQTPCYGKGTCFDGIHGNGSCRCEERFKGIACHICSDPNKHGEKCDQDCLCLHGVCDNRPGSKGACRGGSCLEGYSGDYCDKEAKACNSDGLSEHCHVHAFCSFTGSHTTCECMSGYEGDGHSCILVNPCLKADRGGCDVNAQCENSGPANVSCVCNEGWTGDGLICTEVDNCLLETRGGCHKDADCRSLGPGQSECTCMRGYMGDGTVCDLINPCQKNNGGCHSLVQNITCVCPEGYVGDGVTCYGTMLEVGYTVPVRSSEFDLSGNLTALVPSRDVIRNLTTSEQDFWFSRYRLPYLLKAHFLQGIFSIEDLDKQVNQRLPTLHLPTTWEVKTVDGEVRIENATILTPNIPSINGYIHIINTVLLPPLSDIPPEPPGLMQFLNTTPTFSLFTQAALLYNLTEEIGVYDYTLLLPHDAAVRNYLSQTNSTQLVEVLKYHVILHEQLFPNHLRDGMVKDTLLGRAYQIMFHLGKNNETLANDVLLDGSHSETRNGVILAVPQVLQVHKNRCIKDVILRVRVSVCTIREYPQNMRSNCKFRKRVGSRRKSVAGCIVDCLKTTQDHSCCPGYFGHFCFKCPGERDNWCSGNGRCKDGNLGTGECLCKEGFHGTACETCEPGRYGKDCNSECSCAHGKCLDGVTGNGRCVCYKGWRGVNCSKGMYCSPICEPKETEGPRCQCVAGFTGNGTVCTEVNLCATGNGGCAQIANCTKTLPGERTCTCPEGYTGDGVWCLGMALVHYKGNRVPFGTHTWCHILQRCRLRLCFQNNGGCGKYARCRYMGNGERNCSCPGGHIGDGFDCRGKTRTVKREIARVLCVWHTPGLMLLLWCVWVSDPPLCKLSLQVEAWESQGRSPDLANYHMVSCETLMLSDLKTTSKAVAVSGHQLTFSLKDGSVYINDDARIVSSDYVTADGVIHYIDKVLTPYDLKDQKAIPSKLNFTEAGELYGYMKFTKLVQVNKSNFIGHIHMPLTMLWPSDAALSSLSEERQHWLYSLAHRDKLTAIIKAHIIRNIKKMTLTSFTTYRTMHGSTFTFSCNKKVVGDMMVNDNMARVLDRFMMFNGGVAYGIDQLLEPPGLGAHCDGLEDRTIYVRDFNITFIILLVISNISGEYMWKVLGDSTVMHNHDFRYGVLFFFILFFYSLYPSMTRHHMGQRMGCKRMCKSQAWVMSCCKNHYGRDCQVCSGGLESPCGDHGDCDDGRLGSGRCRCHDGFKGIACDLCELKHYGTNCTACNCTNQGQCEEGMEGDGSCSCTEGWTGDRCHLKIEKKLVCSPECHSNAVCQADNICLCQSQYVGDGLNCTAPDLCAEYNGGCHQHAACLQTDLQVNCTCLSGYEGDGSVCSPINRCVTETNGGCSDFATCLFTGPNERQCECLDGYVGNGLQCLEKVVPPVDRCLEENGGCHPQATCKDLHYHSNTAGVFHLRSSAGKYQLNYTDAELACQAEGATLATFSQMADAQQLGMHRCVAGWIQGKKVGYPTRFPSVNCGDNHVGIVLYKDPVDPSSKYDTFCYRLSDVSCVCGSGYVGNGDFCNGDLASVVATNLNYSVFYNILLKYAGSSTDGEVLLDFLSSSSSYATLFVPLNAGFSENETLSDRDVEYHISTNNSITFYEDLKHDGVIPSRLGYNLSVVISPSNITQQNQVSGPTFKLVNRRLVLTWDIPAYNGIIHVIEGPLRAPPLPVNADPGSSSGHAHGGGTVATSILVTCLIVCVIAGLTYYVFKHKNDAFRFHYFKVDQGLTSSKKGDKPALVSIPNPLYSGYRAFNQPFGINEQCVTAAEPEEPVPRLLDL</sequence>
<feature type="domain" description="Link" evidence="15">
    <location>
        <begin position="2116"/>
        <end position="2209"/>
    </location>
</feature>
<dbReference type="Pfam" id="PF24887">
    <property type="entry name" value="EGF_STAB1-2"/>
    <property type="match status" value="2"/>
</dbReference>
<feature type="domain" description="FAS1" evidence="14">
    <location>
        <begin position="352"/>
        <end position="481"/>
    </location>
</feature>
<feature type="disulfide bond" evidence="10">
    <location>
        <begin position="162"/>
        <end position="179"/>
    </location>
</feature>
<feature type="domain" description="EGF-like" evidence="13">
    <location>
        <begin position="1319"/>
        <end position="1356"/>
    </location>
</feature>
<dbReference type="InterPro" id="IPR016186">
    <property type="entry name" value="C-type_lectin-like/link_sf"/>
</dbReference>
<feature type="disulfide bond" evidence="11">
    <location>
        <begin position="2138"/>
        <end position="2207"/>
    </location>
</feature>
<dbReference type="InterPro" id="IPR024731">
    <property type="entry name" value="NELL2-like_EGF"/>
</dbReference>
<feature type="disulfide bond" evidence="11">
    <location>
        <begin position="2162"/>
        <end position="2183"/>
    </location>
</feature>
<dbReference type="GeneTree" id="ENSGT00940000157928"/>
<dbReference type="PROSITE" id="PS00022">
    <property type="entry name" value="EGF_1"/>
    <property type="match status" value="7"/>
</dbReference>
<dbReference type="GO" id="GO:0016020">
    <property type="term" value="C:membrane"/>
    <property type="evidence" value="ECO:0007669"/>
    <property type="project" value="UniProtKB-SubCell"/>
</dbReference>
<dbReference type="PROSITE" id="PS01186">
    <property type="entry name" value="EGF_2"/>
    <property type="match status" value="10"/>
</dbReference>
<feature type="domain" description="EGF-like" evidence="13">
    <location>
        <begin position="824"/>
        <end position="866"/>
    </location>
</feature>
<evidence type="ECO:0000256" key="8">
    <source>
        <dbReference type="ARBA" id="ARBA00023180"/>
    </source>
</evidence>
<dbReference type="Pfam" id="PF00193">
    <property type="entry name" value="Xlink"/>
    <property type="match status" value="1"/>
</dbReference>
<dbReference type="FunFam" id="3.10.100.10:FF:000001">
    <property type="entry name" value="Hyaluronan proteoglycan link protein 1"/>
    <property type="match status" value="1"/>
</dbReference>
<keyword evidence="8" id="KW-0325">Glycoprotein</keyword>
<feature type="disulfide bond" evidence="10">
    <location>
        <begin position="1327"/>
        <end position="1344"/>
    </location>
</feature>
<comment type="subcellular location">
    <subcellularLocation>
        <location evidence="1">Membrane</location>
        <topology evidence="1">Single-pass type I membrane protein</topology>
    </subcellularLocation>
</comment>